<dbReference type="Pfam" id="PF00858">
    <property type="entry name" value="ASC"/>
    <property type="match status" value="1"/>
</dbReference>
<evidence type="ECO:0000256" key="5">
    <source>
        <dbReference type="ARBA" id="ARBA00022692"/>
    </source>
</evidence>
<keyword evidence="9 13" id="KW-0472">Membrane</keyword>
<evidence type="ECO:0000256" key="4">
    <source>
        <dbReference type="ARBA" id="ARBA00022461"/>
    </source>
</evidence>
<evidence type="ECO:0000256" key="2">
    <source>
        <dbReference type="ARBA" id="ARBA00007193"/>
    </source>
</evidence>
<keyword evidence="3 12" id="KW-0813">Transport</keyword>
<keyword evidence="4 12" id="KW-0894">Sodium channel</keyword>
<accession>A0ABQ8JTS1</accession>
<evidence type="ECO:0000256" key="6">
    <source>
        <dbReference type="ARBA" id="ARBA00022989"/>
    </source>
</evidence>
<gene>
    <name evidence="14" type="ORF">DERP_006964</name>
</gene>
<name>A0ABQ8JTS1_DERPT</name>
<dbReference type="PANTHER" id="PTHR11690:SF248">
    <property type="entry name" value="PICKPOCKET 17, ISOFORM A"/>
    <property type="match status" value="1"/>
</dbReference>
<dbReference type="EMBL" id="NJHN03000012">
    <property type="protein sequence ID" value="KAH9426024.1"/>
    <property type="molecule type" value="Genomic_DNA"/>
</dbReference>
<evidence type="ECO:0000256" key="8">
    <source>
        <dbReference type="ARBA" id="ARBA00023065"/>
    </source>
</evidence>
<evidence type="ECO:0008006" key="16">
    <source>
        <dbReference type="Google" id="ProtNLM"/>
    </source>
</evidence>
<comment type="similarity">
    <text evidence="2 12">Belongs to the amiloride-sensitive sodium channel (TC 1.A.6) family.</text>
</comment>
<evidence type="ECO:0000256" key="10">
    <source>
        <dbReference type="ARBA" id="ARBA00023201"/>
    </source>
</evidence>
<keyword evidence="5 12" id="KW-0812">Transmembrane</keyword>
<keyword evidence="11 12" id="KW-0407">Ion channel</keyword>
<keyword evidence="7" id="KW-0915">Sodium</keyword>
<reference evidence="14 15" key="1">
    <citation type="journal article" date="2018" name="J. Allergy Clin. Immunol.">
        <title>High-quality assembly of Dermatophagoides pteronyssinus genome and transcriptome reveals a wide range of novel allergens.</title>
        <authorList>
            <person name="Liu X.Y."/>
            <person name="Yang K.Y."/>
            <person name="Wang M.Q."/>
            <person name="Kwok J.S."/>
            <person name="Zeng X."/>
            <person name="Yang Z."/>
            <person name="Xiao X.J."/>
            <person name="Lau C.P."/>
            <person name="Li Y."/>
            <person name="Huang Z.M."/>
            <person name="Ba J.G."/>
            <person name="Yim A.K."/>
            <person name="Ouyang C.Y."/>
            <person name="Ngai S.M."/>
            <person name="Chan T.F."/>
            <person name="Leung E.L."/>
            <person name="Liu L."/>
            <person name="Liu Z.G."/>
            <person name="Tsui S.K."/>
        </authorList>
    </citation>
    <scope>NUCLEOTIDE SEQUENCE [LARGE SCALE GENOMIC DNA]</scope>
    <source>
        <strain evidence="14">Derp</strain>
    </source>
</reference>
<keyword evidence="8 12" id="KW-0406">Ion transport</keyword>
<evidence type="ECO:0000256" key="1">
    <source>
        <dbReference type="ARBA" id="ARBA00004141"/>
    </source>
</evidence>
<dbReference type="PANTHER" id="PTHR11690">
    <property type="entry name" value="AMILORIDE-SENSITIVE SODIUM CHANNEL-RELATED"/>
    <property type="match status" value="1"/>
</dbReference>
<dbReference type="Proteomes" id="UP000887458">
    <property type="component" value="Unassembled WGS sequence"/>
</dbReference>
<comment type="caution">
    <text evidence="14">The sequence shown here is derived from an EMBL/GenBank/DDBJ whole genome shotgun (WGS) entry which is preliminary data.</text>
</comment>
<evidence type="ECO:0000313" key="15">
    <source>
        <dbReference type="Proteomes" id="UP000887458"/>
    </source>
</evidence>
<evidence type="ECO:0000256" key="3">
    <source>
        <dbReference type="ARBA" id="ARBA00022448"/>
    </source>
</evidence>
<sequence>MSQNIYTIERMPSAEDDDIFRIYHSRNELITNEEILSSSDNNNNNNLDDSRNLRRRLAINSEQFQRKFNRRQRLRLALLHYFRSDSIARFIFILICIVWFWINFITVFSDFLTFDTIVYMEYRTPKHTRPPGITFCTHCIYCRYSNNQTKKNKMLVYKAIENNIDDDYILDYDYENDDKDDKNDKDDEALSLNLTDFINYCRFYPNALDLNEKTKSKFFNCSDLAPVVVSMQEGHKCFTFFSDIFGDISRLYNDNYGQDNTKENLPIMMDFDQFPFLEINIKGKYLQSVANGQDQWHSNSLFDNSEIGETIGIFIVLHSPTILADMLSLSYHRIFPRKYTQIQFIKMTEKRKPRPYRTKCFDYNRLVNITPDDQQQKVFREHGQIEQKDLKLFRSRGECFLYCMWRYLGHNEQCLNFYTIFTGHLFSMETQCRTFDLLQRDMNEINEQWKNRWKIMDNITDALIRYTHIKFCSINDSFQQYGQIKRKCLENCPTECFSETFWIDTSYNLDMNLYKNDSLIRIEWSTEPVAYIEHREKFTTSSFLGNIGGHAHIWLGISIIAICRFIIESIQSRSSFHIRCSRNHLWFIRFMRGFHSNSNNLTINNDNNNNHHN</sequence>
<evidence type="ECO:0000256" key="7">
    <source>
        <dbReference type="ARBA" id="ARBA00023053"/>
    </source>
</evidence>
<dbReference type="InterPro" id="IPR001873">
    <property type="entry name" value="ENaC"/>
</dbReference>
<keyword evidence="10 12" id="KW-0739">Sodium transport</keyword>
<comment type="subcellular location">
    <subcellularLocation>
        <location evidence="1">Membrane</location>
        <topology evidence="1">Multi-pass membrane protein</topology>
    </subcellularLocation>
</comment>
<keyword evidence="15" id="KW-1185">Reference proteome</keyword>
<evidence type="ECO:0000256" key="11">
    <source>
        <dbReference type="ARBA" id="ARBA00023303"/>
    </source>
</evidence>
<organism evidence="14 15">
    <name type="scientific">Dermatophagoides pteronyssinus</name>
    <name type="common">European house dust mite</name>
    <dbReference type="NCBI Taxonomy" id="6956"/>
    <lineage>
        <taxon>Eukaryota</taxon>
        <taxon>Metazoa</taxon>
        <taxon>Ecdysozoa</taxon>
        <taxon>Arthropoda</taxon>
        <taxon>Chelicerata</taxon>
        <taxon>Arachnida</taxon>
        <taxon>Acari</taxon>
        <taxon>Acariformes</taxon>
        <taxon>Sarcoptiformes</taxon>
        <taxon>Astigmata</taxon>
        <taxon>Psoroptidia</taxon>
        <taxon>Analgoidea</taxon>
        <taxon>Pyroglyphidae</taxon>
        <taxon>Dermatophagoidinae</taxon>
        <taxon>Dermatophagoides</taxon>
    </lineage>
</organism>
<dbReference type="Gene3D" id="1.10.287.770">
    <property type="entry name" value="YojJ-like"/>
    <property type="match status" value="1"/>
</dbReference>
<proteinExistence type="inferred from homology"/>
<evidence type="ECO:0000256" key="12">
    <source>
        <dbReference type="RuleBase" id="RU000679"/>
    </source>
</evidence>
<evidence type="ECO:0000256" key="9">
    <source>
        <dbReference type="ARBA" id="ARBA00023136"/>
    </source>
</evidence>
<evidence type="ECO:0000256" key="13">
    <source>
        <dbReference type="SAM" id="Phobius"/>
    </source>
</evidence>
<protein>
    <recommendedName>
        <fullName evidence="16">Pickpocket protein 28-like</fullName>
    </recommendedName>
</protein>
<evidence type="ECO:0000313" key="14">
    <source>
        <dbReference type="EMBL" id="KAH9426024.1"/>
    </source>
</evidence>
<keyword evidence="6 13" id="KW-1133">Transmembrane helix</keyword>
<reference evidence="14 15" key="2">
    <citation type="journal article" date="2022" name="Mol. Biol. Evol.">
        <title>Comparative Genomics Reveals Insights into the Divergent Evolution of Astigmatic Mites and Household Pest Adaptations.</title>
        <authorList>
            <person name="Xiong Q."/>
            <person name="Wan A.T."/>
            <person name="Liu X."/>
            <person name="Fung C.S."/>
            <person name="Xiao X."/>
            <person name="Malainual N."/>
            <person name="Hou J."/>
            <person name="Wang L."/>
            <person name="Wang M."/>
            <person name="Yang K.Y."/>
            <person name="Cui Y."/>
            <person name="Leung E.L."/>
            <person name="Nong W."/>
            <person name="Shin S.K."/>
            <person name="Au S.W."/>
            <person name="Jeong K.Y."/>
            <person name="Chew F.T."/>
            <person name="Hui J.H."/>
            <person name="Leung T.F."/>
            <person name="Tungtrongchitr A."/>
            <person name="Zhong N."/>
            <person name="Liu Z."/>
            <person name="Tsui S.K."/>
        </authorList>
    </citation>
    <scope>NUCLEOTIDE SEQUENCE [LARGE SCALE GENOMIC DNA]</scope>
    <source>
        <strain evidence="14">Derp</strain>
    </source>
</reference>
<feature type="transmembrane region" description="Helical" evidence="13">
    <location>
        <begin position="76"/>
        <end position="102"/>
    </location>
</feature>